<evidence type="ECO:0000256" key="2">
    <source>
        <dbReference type="ARBA" id="ARBA00022448"/>
    </source>
</evidence>
<dbReference type="SUPFAM" id="SSF52540">
    <property type="entry name" value="P-loop containing nucleoside triphosphate hydrolases"/>
    <property type="match status" value="1"/>
</dbReference>
<evidence type="ECO:0000256" key="1">
    <source>
        <dbReference type="ARBA" id="ARBA00008936"/>
    </source>
</evidence>
<organism evidence="5 6">
    <name type="scientific">Ilyodon furcidens</name>
    <name type="common">goldbreast splitfin</name>
    <dbReference type="NCBI Taxonomy" id="33524"/>
    <lineage>
        <taxon>Eukaryota</taxon>
        <taxon>Metazoa</taxon>
        <taxon>Chordata</taxon>
        <taxon>Craniata</taxon>
        <taxon>Vertebrata</taxon>
        <taxon>Euteleostomi</taxon>
        <taxon>Actinopterygii</taxon>
        <taxon>Neopterygii</taxon>
        <taxon>Teleostei</taxon>
        <taxon>Neoteleostei</taxon>
        <taxon>Acanthomorphata</taxon>
        <taxon>Ovalentaria</taxon>
        <taxon>Atherinomorphae</taxon>
        <taxon>Cyprinodontiformes</taxon>
        <taxon>Goodeidae</taxon>
        <taxon>Ilyodon</taxon>
    </lineage>
</organism>
<gene>
    <name evidence="5" type="ORF">ILYODFUR_018567</name>
</gene>
<comment type="caution">
    <text evidence="5">The sequence shown here is derived from an EMBL/GenBank/DDBJ whole genome shotgun (WGS) entry which is preliminary data.</text>
</comment>
<evidence type="ECO:0000313" key="6">
    <source>
        <dbReference type="Proteomes" id="UP001482620"/>
    </source>
</evidence>
<protein>
    <recommendedName>
        <fullName evidence="4">ATPase F1/V1/A1 complex alpha/beta subunit nucleotide-binding domain-containing protein</fullName>
    </recommendedName>
</protein>
<feature type="non-terminal residue" evidence="5">
    <location>
        <position position="1"/>
    </location>
</feature>
<keyword evidence="2" id="KW-0813">Transport</keyword>
<evidence type="ECO:0000259" key="4">
    <source>
        <dbReference type="Pfam" id="PF00006"/>
    </source>
</evidence>
<keyword evidence="3" id="KW-0406">Ion transport</keyword>
<dbReference type="PANTHER" id="PTHR43389:SF5">
    <property type="entry name" value="V-TYPE PROTON ATPASE SUBUNIT B, BRAIN ISOFORM"/>
    <property type="match status" value="1"/>
</dbReference>
<name>A0ABV0TAF1_9TELE</name>
<dbReference type="Gene3D" id="3.40.50.12240">
    <property type="match status" value="1"/>
</dbReference>
<dbReference type="InterPro" id="IPR022879">
    <property type="entry name" value="V-ATPase_su_B/beta"/>
</dbReference>
<accession>A0ABV0TAF1</accession>
<dbReference type="EMBL" id="JAHRIQ010024982">
    <property type="protein sequence ID" value="MEQ2229421.1"/>
    <property type="molecule type" value="Genomic_DNA"/>
</dbReference>
<dbReference type="PANTHER" id="PTHR43389">
    <property type="entry name" value="V-TYPE PROTON ATPASE SUBUNIT B"/>
    <property type="match status" value="1"/>
</dbReference>
<sequence>VFEGTSGIDAKKTACEFTGDILRTPVSEDMLGRVFNGSGKPIDRGPSVLAEDYLDIMGQPINPQCRIYPEEMIQTGISAIDGMNSIARGQKIPIFSAAGLPHNEIAAQICRQAGLVQKAKDVMDYSAENFAIVFAAMGTFNKHHLVALLDTSSLMYSGIIGYFGSFNDQTPSPR</sequence>
<comment type="similarity">
    <text evidence="1">Belongs to the ATPase alpha/beta chains family.</text>
</comment>
<dbReference type="InterPro" id="IPR000194">
    <property type="entry name" value="ATPase_F1/V1/A1_a/bsu_nucl-bd"/>
</dbReference>
<feature type="domain" description="ATPase F1/V1/A1 complex alpha/beta subunit nucleotide-binding" evidence="4">
    <location>
        <begin position="76"/>
        <end position="139"/>
    </location>
</feature>
<reference evidence="5 6" key="1">
    <citation type="submission" date="2021-06" db="EMBL/GenBank/DDBJ databases">
        <authorList>
            <person name="Palmer J.M."/>
        </authorList>
    </citation>
    <scope>NUCLEOTIDE SEQUENCE [LARGE SCALE GENOMIC DNA]</scope>
    <source>
        <strain evidence="6">if_2019</strain>
        <tissue evidence="5">Muscle</tissue>
    </source>
</reference>
<proteinExistence type="inferred from homology"/>
<dbReference type="Proteomes" id="UP001482620">
    <property type="component" value="Unassembled WGS sequence"/>
</dbReference>
<dbReference type="Pfam" id="PF00006">
    <property type="entry name" value="ATP-synt_ab"/>
    <property type="match status" value="1"/>
</dbReference>
<dbReference type="InterPro" id="IPR027417">
    <property type="entry name" value="P-loop_NTPase"/>
</dbReference>
<evidence type="ECO:0000313" key="5">
    <source>
        <dbReference type="EMBL" id="MEQ2229421.1"/>
    </source>
</evidence>
<keyword evidence="6" id="KW-1185">Reference proteome</keyword>
<evidence type="ECO:0000256" key="3">
    <source>
        <dbReference type="ARBA" id="ARBA00023065"/>
    </source>
</evidence>